<evidence type="ECO:0008006" key="10">
    <source>
        <dbReference type="Google" id="ProtNLM"/>
    </source>
</evidence>
<dbReference type="InterPro" id="IPR053793">
    <property type="entry name" value="PB1-like"/>
</dbReference>
<dbReference type="InterPro" id="IPR000433">
    <property type="entry name" value="Znf_ZZ"/>
</dbReference>
<evidence type="ECO:0000259" key="6">
    <source>
        <dbReference type="PROSITE" id="PS50135"/>
    </source>
</evidence>
<dbReference type="InterPro" id="IPR000270">
    <property type="entry name" value="PB1_dom"/>
</dbReference>
<dbReference type="GO" id="GO:0016235">
    <property type="term" value="C:aggresome"/>
    <property type="evidence" value="ECO:0007669"/>
    <property type="project" value="TreeGrafter"/>
</dbReference>
<evidence type="ECO:0000256" key="3">
    <source>
        <dbReference type="ARBA" id="ARBA00022833"/>
    </source>
</evidence>
<feature type="region of interest" description="Disordered" evidence="5">
    <location>
        <begin position="385"/>
        <end position="410"/>
    </location>
</feature>
<dbReference type="SMART" id="SM00291">
    <property type="entry name" value="ZnF_ZZ"/>
    <property type="match status" value="4"/>
</dbReference>
<dbReference type="InterPro" id="IPR052260">
    <property type="entry name" value="Autophagy_Rcpt_SigReg"/>
</dbReference>
<dbReference type="GO" id="GO:0035973">
    <property type="term" value="P:aggrephagy"/>
    <property type="evidence" value="ECO:0007669"/>
    <property type="project" value="TreeGrafter"/>
</dbReference>
<accession>A0A1B7N8S3</accession>
<keyword evidence="3" id="KW-0862">Zinc</keyword>
<organism evidence="8 9">
    <name type="scientific">Rhizopogon vinicolor AM-OR11-026</name>
    <dbReference type="NCBI Taxonomy" id="1314800"/>
    <lineage>
        <taxon>Eukaryota</taxon>
        <taxon>Fungi</taxon>
        <taxon>Dikarya</taxon>
        <taxon>Basidiomycota</taxon>
        <taxon>Agaricomycotina</taxon>
        <taxon>Agaricomycetes</taxon>
        <taxon>Agaricomycetidae</taxon>
        <taxon>Boletales</taxon>
        <taxon>Suillineae</taxon>
        <taxon>Rhizopogonaceae</taxon>
        <taxon>Rhizopogon</taxon>
    </lineage>
</organism>
<evidence type="ECO:0000256" key="4">
    <source>
        <dbReference type="PROSITE-ProRule" id="PRU00228"/>
    </source>
</evidence>
<feature type="domain" description="PB1" evidence="7">
    <location>
        <begin position="8"/>
        <end position="84"/>
    </location>
</feature>
<evidence type="ECO:0000256" key="2">
    <source>
        <dbReference type="ARBA" id="ARBA00022771"/>
    </source>
</evidence>
<dbReference type="AlphaFoldDB" id="A0A1B7N8S3"/>
<dbReference type="Pfam" id="PF00569">
    <property type="entry name" value="ZZ"/>
    <property type="match status" value="2"/>
</dbReference>
<feature type="region of interest" description="Disordered" evidence="5">
    <location>
        <begin position="160"/>
        <end position="179"/>
    </location>
</feature>
<dbReference type="InterPro" id="IPR043145">
    <property type="entry name" value="Znf_ZZ_sf"/>
</dbReference>
<keyword evidence="9" id="KW-1185">Reference proteome</keyword>
<dbReference type="GO" id="GO:0000423">
    <property type="term" value="P:mitophagy"/>
    <property type="evidence" value="ECO:0007669"/>
    <property type="project" value="TreeGrafter"/>
</dbReference>
<dbReference type="SUPFAM" id="SSF57850">
    <property type="entry name" value="RING/U-box"/>
    <property type="match status" value="4"/>
</dbReference>
<evidence type="ECO:0000313" key="8">
    <source>
        <dbReference type="EMBL" id="OAX41247.1"/>
    </source>
</evidence>
<feature type="compositionally biased region" description="Polar residues" evidence="5">
    <location>
        <begin position="163"/>
        <end position="173"/>
    </location>
</feature>
<dbReference type="Proteomes" id="UP000092154">
    <property type="component" value="Unassembled WGS sequence"/>
</dbReference>
<dbReference type="PANTHER" id="PTHR15090:SF0">
    <property type="entry name" value="SEQUESTOSOME-1"/>
    <property type="match status" value="1"/>
</dbReference>
<dbReference type="STRING" id="1314800.A0A1B7N8S3"/>
<reference evidence="8 9" key="1">
    <citation type="submission" date="2016-06" db="EMBL/GenBank/DDBJ databases">
        <title>Comparative genomics of the ectomycorrhizal sister species Rhizopogon vinicolor and Rhizopogon vesiculosus (Basidiomycota: Boletales) reveals a divergence of the mating type B locus.</title>
        <authorList>
            <consortium name="DOE Joint Genome Institute"/>
            <person name="Mujic A.B."/>
            <person name="Kuo A."/>
            <person name="Tritt A."/>
            <person name="Lipzen A."/>
            <person name="Chen C."/>
            <person name="Johnson J."/>
            <person name="Sharma A."/>
            <person name="Barry K."/>
            <person name="Grigoriev I.V."/>
            <person name="Spatafora J.W."/>
        </authorList>
    </citation>
    <scope>NUCLEOTIDE SEQUENCE [LARGE SCALE GENOMIC DNA]</scope>
    <source>
        <strain evidence="8 9">AM-OR11-026</strain>
    </source>
</reference>
<dbReference type="Pfam" id="PF00564">
    <property type="entry name" value="PB1"/>
    <property type="match status" value="1"/>
</dbReference>
<dbReference type="Gene3D" id="3.30.60.90">
    <property type="match status" value="4"/>
</dbReference>
<dbReference type="PROSITE" id="PS51745">
    <property type="entry name" value="PB1"/>
    <property type="match status" value="1"/>
</dbReference>
<evidence type="ECO:0000259" key="7">
    <source>
        <dbReference type="PROSITE" id="PS51745"/>
    </source>
</evidence>
<dbReference type="OrthoDB" id="661148at2759"/>
<dbReference type="CDD" id="cd02340">
    <property type="entry name" value="ZZ_NBR1_like"/>
    <property type="match status" value="1"/>
</dbReference>
<feature type="region of interest" description="Disordered" evidence="5">
    <location>
        <begin position="298"/>
        <end position="323"/>
    </location>
</feature>
<dbReference type="SUPFAM" id="SSF54277">
    <property type="entry name" value="CAD &amp; PB1 domains"/>
    <property type="match status" value="1"/>
</dbReference>
<dbReference type="GO" id="GO:0007032">
    <property type="term" value="P:endosome organization"/>
    <property type="evidence" value="ECO:0007669"/>
    <property type="project" value="TreeGrafter"/>
</dbReference>
<keyword evidence="1" id="KW-0479">Metal-binding</keyword>
<dbReference type="GO" id="GO:0005080">
    <property type="term" value="F:protein kinase C binding"/>
    <property type="evidence" value="ECO:0007669"/>
    <property type="project" value="TreeGrafter"/>
</dbReference>
<evidence type="ECO:0000313" key="9">
    <source>
        <dbReference type="Proteomes" id="UP000092154"/>
    </source>
</evidence>
<dbReference type="GO" id="GO:0044753">
    <property type="term" value="C:amphisome"/>
    <property type="evidence" value="ECO:0007669"/>
    <property type="project" value="TreeGrafter"/>
</dbReference>
<evidence type="ECO:0000256" key="1">
    <source>
        <dbReference type="ARBA" id="ARBA00022723"/>
    </source>
</evidence>
<name>A0A1B7N8S3_9AGAM</name>
<dbReference type="PROSITE" id="PS50135">
    <property type="entry name" value="ZF_ZZ_2"/>
    <property type="match status" value="1"/>
</dbReference>
<evidence type="ECO:0000256" key="5">
    <source>
        <dbReference type="SAM" id="MobiDB-lite"/>
    </source>
</evidence>
<dbReference type="InParanoid" id="A0A1B7N8S3"/>
<dbReference type="SMART" id="SM00666">
    <property type="entry name" value="PB1"/>
    <property type="match status" value="1"/>
</dbReference>
<keyword evidence="2 4" id="KW-0863">Zinc-finger</keyword>
<dbReference type="GO" id="GO:0008270">
    <property type="term" value="F:zinc ion binding"/>
    <property type="evidence" value="ECO:0007669"/>
    <property type="project" value="UniProtKB-KW"/>
</dbReference>
<feature type="region of interest" description="Disordered" evidence="5">
    <location>
        <begin position="508"/>
        <end position="554"/>
    </location>
</feature>
<dbReference type="PANTHER" id="PTHR15090">
    <property type="entry name" value="SEQUESTOSOME 1-RELATED"/>
    <property type="match status" value="1"/>
</dbReference>
<feature type="domain" description="ZZ-type" evidence="6">
    <location>
        <begin position="713"/>
        <end position="774"/>
    </location>
</feature>
<feature type="region of interest" description="Disordered" evidence="5">
    <location>
        <begin position="184"/>
        <end position="218"/>
    </location>
</feature>
<protein>
    <recommendedName>
        <fullName evidence="10">ZZ-type domain-containing protein</fullName>
    </recommendedName>
</protein>
<sequence length="1004" mass="109882">MQTRPDRPLVVKCAFDRWNKRVSFASARNCSYDLLRKKIEQCFSLYATSYVIAYQDDDGEITNITTESDLTEAIQYFQAGSDDPPLSSAASILSGRSFGSRRITLRVHVTVDYDGPSLSDTSSLASMEEYNSRNRSEAEISWSVGGGEVDDDSVTVSSRDTNQRFANGSTVHPVTSRADNWIEEGDSCSIPENSDPGLSVSPRGSTAVEDPTGSHDEGPFADHYQLSAIERFPEDPGAVFERLKLQEHSNASASDGTPSHRPYPLTPVDLALARSAQDRGAAWLRDQNARTIKAMLGATPEPSESDSRSISLTFSDDHSPSNMEGALALERDPRGKYYYSYTGASSTTHDSGFDDNFSVKYDVDPFGGSPPRLTSMQLTWIASQQKLADNDSDDSNKRSSPRSSNSDPCPFTIAPDIPLEVLQFVAPTGPVPGSLTTCSECGVILDGIRYVCAVCGEKEPFGSTMLRNGSDFDIGKGKAKDLDAIHSYPPLAHQTPLSYSPSPSTFFDAATVSGSPQTRGEHPHNKPLPSLPGSSSSSTTLYSAQSGLKSRHGSESSITGFELCSGCIESAGVIHALRANTHRRRLSGTETISPEDDLSSWSRSAPRQKGQLRHAYFEKVWGHHGWEDVEQDDMLVCKCSTCNSTIVNKGYKCASCQKFNLCRACYSQVHDIHPSHAFLVFTEKPARSRSDPEYSPALPLIIDDNNGEQSMKHPGVKCAHCLQDILGARFHCAICDSVDICSNCESAGLPGNLDSSDGGHISSHIMIKIPYPLETTEVQTASRRAIHLWTGRDAAHVLSASHSKPCSVYSSYAQTVVGSRRDRNEPNSESLNHHLPCKGCNQTIFGARYQCATCPSSPTAYSLCESCERMSYAIHDPMHSFFKLPRPVHIPLESSLPFLPKLYKVPAGPVGGLSSNADPQEYLYHLVHSTALCDRCMERIQGAWYRCAYCAKDLCGECASFDTHDETHIFVVFKAPVDMVHFRQFANLENPNDSPPIIKFPVYC</sequence>
<dbReference type="Gene3D" id="3.10.20.90">
    <property type="entry name" value="Phosphatidylinositol 3-kinase Catalytic Subunit, Chain A, domain 1"/>
    <property type="match status" value="1"/>
</dbReference>
<gene>
    <name evidence="8" type="ORF">K503DRAFT_838300</name>
</gene>
<dbReference type="CDD" id="cd02249">
    <property type="entry name" value="ZZ"/>
    <property type="match status" value="1"/>
</dbReference>
<feature type="compositionally biased region" description="Low complexity" evidence="5">
    <location>
        <begin position="527"/>
        <end position="543"/>
    </location>
</feature>
<dbReference type="GO" id="GO:0070530">
    <property type="term" value="F:K63-linked polyubiquitin modification-dependent protein binding"/>
    <property type="evidence" value="ECO:0007669"/>
    <property type="project" value="TreeGrafter"/>
</dbReference>
<proteinExistence type="predicted"/>
<dbReference type="EMBL" id="KV448186">
    <property type="protein sequence ID" value="OAX41247.1"/>
    <property type="molecule type" value="Genomic_DNA"/>
</dbReference>